<keyword evidence="2" id="KW-1185">Reference proteome</keyword>
<gene>
    <name evidence="1" type="ORF">BD626DRAFT_507544</name>
</gene>
<accession>A0A550C428</accession>
<organism evidence="1 2">
    <name type="scientific">Schizophyllum amplum</name>
    <dbReference type="NCBI Taxonomy" id="97359"/>
    <lineage>
        <taxon>Eukaryota</taxon>
        <taxon>Fungi</taxon>
        <taxon>Dikarya</taxon>
        <taxon>Basidiomycota</taxon>
        <taxon>Agaricomycotina</taxon>
        <taxon>Agaricomycetes</taxon>
        <taxon>Agaricomycetidae</taxon>
        <taxon>Agaricales</taxon>
        <taxon>Schizophyllaceae</taxon>
        <taxon>Schizophyllum</taxon>
    </lineage>
</organism>
<dbReference type="AlphaFoldDB" id="A0A550C428"/>
<dbReference type="EMBL" id="VDMD01000027">
    <property type="protein sequence ID" value="TRM59559.1"/>
    <property type="molecule type" value="Genomic_DNA"/>
</dbReference>
<evidence type="ECO:0000313" key="1">
    <source>
        <dbReference type="EMBL" id="TRM59559.1"/>
    </source>
</evidence>
<dbReference type="Proteomes" id="UP000320762">
    <property type="component" value="Unassembled WGS sequence"/>
</dbReference>
<name>A0A550C428_9AGAR</name>
<sequence length="147" mass="16472">MLDQLDVPILVLLFLWALYHVLKAPGYTGRASDQLPIKPILKVKRNLPHDVPLISFARDGILASLVVGEKTDSVTALRTQTCEHCLVAPTAARRCVRLPEIRQAIHVSSGECGTWAATQRKTAKYARRVGSIEAWWGQRWHSVFGYQ</sequence>
<comment type="caution">
    <text evidence="1">The sequence shown here is derived from an EMBL/GenBank/DDBJ whole genome shotgun (WGS) entry which is preliminary data.</text>
</comment>
<evidence type="ECO:0000313" key="2">
    <source>
        <dbReference type="Proteomes" id="UP000320762"/>
    </source>
</evidence>
<proteinExistence type="predicted"/>
<reference evidence="1 2" key="1">
    <citation type="journal article" date="2019" name="New Phytol.">
        <title>Comparative genomics reveals unique wood-decay strategies and fruiting body development in the Schizophyllaceae.</title>
        <authorList>
            <person name="Almasi E."/>
            <person name="Sahu N."/>
            <person name="Krizsan K."/>
            <person name="Balint B."/>
            <person name="Kovacs G.M."/>
            <person name="Kiss B."/>
            <person name="Cseklye J."/>
            <person name="Drula E."/>
            <person name="Henrissat B."/>
            <person name="Nagy I."/>
            <person name="Chovatia M."/>
            <person name="Adam C."/>
            <person name="LaButti K."/>
            <person name="Lipzen A."/>
            <person name="Riley R."/>
            <person name="Grigoriev I.V."/>
            <person name="Nagy L.G."/>
        </authorList>
    </citation>
    <scope>NUCLEOTIDE SEQUENCE [LARGE SCALE GENOMIC DNA]</scope>
    <source>
        <strain evidence="1 2">NL-1724</strain>
    </source>
</reference>
<protein>
    <submittedName>
        <fullName evidence="1">Uncharacterized protein</fullName>
    </submittedName>
</protein>